<dbReference type="PANTHER" id="PTHR19300:SF57">
    <property type="entry name" value="BETA-1,4-N-ACETYLGALACTOSAMINYLTRANSFERASE"/>
    <property type="match status" value="1"/>
</dbReference>
<dbReference type="AlphaFoldDB" id="A0AA88KUI3"/>
<sequence length="333" mass="38369">MEACYLNSRFAKTLGKRRVIARIFALISIVTLVKFTFLTEIASDKYSIGKNNYTGARRCITRNVSEGIEVNTKAVVMKEVAQHLKGKPHRGGWAPIDCKREIKVAIIVPYRNRPENLSIFLRHMHNFLQRQKRNYQIFIIEQSDDLLFNRGSLLNIGYKEIQKYDNFTCLIFHDLDMLSEHTSVGYDCIKSGIIHLSSRLSVTNYTLPYKRYIGGVLSISPRTFQKLNGYANTFWGCGGEDDELVNRIEHNGIKLYRLTESMSRYHCLSHGNSEQVYNKNRFKILESSSSRYSLDGLNDLVYDTIEASEGILFVKISVSLLKLRSLIHKEFDI</sequence>
<keyword evidence="4 11" id="KW-0328">Glycosyltransferase</keyword>
<comment type="cofactor">
    <cofactor evidence="11">
        <name>Mn(2+)</name>
        <dbReference type="ChEBI" id="CHEBI:29035"/>
    </cofactor>
</comment>
<accession>A0AA88KUI3</accession>
<keyword evidence="7 11" id="KW-0735">Signal-anchor</keyword>
<evidence type="ECO:0000256" key="4">
    <source>
        <dbReference type="ARBA" id="ARBA00022676"/>
    </source>
</evidence>
<proteinExistence type="inferred from homology"/>
<dbReference type="Gene3D" id="3.90.550.10">
    <property type="entry name" value="Spore Coat Polysaccharide Biosynthesis Protein SpsA, Chain A"/>
    <property type="match status" value="1"/>
</dbReference>
<reference evidence="14" key="1">
    <citation type="submission" date="2023-07" db="EMBL/GenBank/DDBJ databases">
        <title>Chromosome-level genome assembly of Artemia franciscana.</title>
        <authorList>
            <person name="Jo E."/>
        </authorList>
    </citation>
    <scope>NUCLEOTIDE SEQUENCE</scope>
    <source>
        <tissue evidence="14">Whole body</tissue>
    </source>
</reference>
<comment type="subcellular location">
    <subcellularLocation>
        <location evidence="1 11">Membrane</location>
        <topology evidence="1 11">Single-pass type II membrane protein</topology>
    </subcellularLocation>
</comment>
<dbReference type="GO" id="GO:0005975">
    <property type="term" value="P:carbohydrate metabolic process"/>
    <property type="evidence" value="ECO:0007669"/>
    <property type="project" value="InterPro"/>
</dbReference>
<feature type="domain" description="Galactosyltransferase N-terminal" evidence="13">
    <location>
        <begin position="67"/>
        <end position="188"/>
    </location>
</feature>
<feature type="domain" description="Galactosyltransferase C-terminal" evidence="12">
    <location>
        <begin position="195"/>
        <end position="270"/>
    </location>
</feature>
<evidence type="ECO:0000313" key="14">
    <source>
        <dbReference type="EMBL" id="KAK2702899.1"/>
    </source>
</evidence>
<evidence type="ECO:0000313" key="15">
    <source>
        <dbReference type="Proteomes" id="UP001187531"/>
    </source>
</evidence>
<evidence type="ECO:0000259" key="12">
    <source>
        <dbReference type="Pfam" id="PF02709"/>
    </source>
</evidence>
<comment type="caution">
    <text evidence="14">The sequence shown here is derived from an EMBL/GenBank/DDBJ whole genome shotgun (WGS) entry which is preliminary data.</text>
</comment>
<dbReference type="GO" id="GO:0005794">
    <property type="term" value="C:Golgi apparatus"/>
    <property type="evidence" value="ECO:0007669"/>
    <property type="project" value="TreeGrafter"/>
</dbReference>
<gene>
    <name evidence="14" type="ORF">QYM36_018516</name>
</gene>
<dbReference type="Pfam" id="PF13733">
    <property type="entry name" value="Glyco_transf_7N"/>
    <property type="match status" value="1"/>
</dbReference>
<comment type="similarity">
    <text evidence="3 11">Belongs to the glycosyltransferase 7 family.</text>
</comment>
<keyword evidence="6 11" id="KW-0812">Transmembrane</keyword>
<dbReference type="PRINTS" id="PR02050">
    <property type="entry name" value="B14GALTRFASE"/>
</dbReference>
<dbReference type="GO" id="GO:0046872">
    <property type="term" value="F:metal ion binding"/>
    <property type="evidence" value="ECO:0007669"/>
    <property type="project" value="UniProtKB-UniRule"/>
</dbReference>
<evidence type="ECO:0000259" key="13">
    <source>
        <dbReference type="Pfam" id="PF13733"/>
    </source>
</evidence>
<comment type="pathway">
    <text evidence="2 11">Protein modification; protein glycosylation.</text>
</comment>
<keyword evidence="11" id="KW-0464">Manganese</keyword>
<keyword evidence="5 11" id="KW-0808">Transferase</keyword>
<feature type="transmembrane region" description="Helical" evidence="11">
    <location>
        <begin position="19"/>
        <end position="38"/>
    </location>
</feature>
<evidence type="ECO:0000256" key="11">
    <source>
        <dbReference type="RuleBase" id="RU368121"/>
    </source>
</evidence>
<evidence type="ECO:0000256" key="10">
    <source>
        <dbReference type="ARBA" id="ARBA00023180"/>
    </source>
</evidence>
<evidence type="ECO:0000256" key="7">
    <source>
        <dbReference type="ARBA" id="ARBA00022968"/>
    </source>
</evidence>
<dbReference type="InterPro" id="IPR029044">
    <property type="entry name" value="Nucleotide-diphossugar_trans"/>
</dbReference>
<dbReference type="EMBL" id="JAVRJZ010000137">
    <property type="protein sequence ID" value="KAK2702899.1"/>
    <property type="molecule type" value="Genomic_DNA"/>
</dbReference>
<keyword evidence="10 11" id="KW-0325">Glycoprotein</keyword>
<organism evidence="14 15">
    <name type="scientific">Artemia franciscana</name>
    <name type="common">Brine shrimp</name>
    <name type="synonym">Artemia sanfranciscana</name>
    <dbReference type="NCBI Taxonomy" id="6661"/>
    <lineage>
        <taxon>Eukaryota</taxon>
        <taxon>Metazoa</taxon>
        <taxon>Ecdysozoa</taxon>
        <taxon>Arthropoda</taxon>
        <taxon>Crustacea</taxon>
        <taxon>Branchiopoda</taxon>
        <taxon>Anostraca</taxon>
        <taxon>Artemiidae</taxon>
        <taxon>Artemia</taxon>
    </lineage>
</organism>
<evidence type="ECO:0000256" key="1">
    <source>
        <dbReference type="ARBA" id="ARBA00004606"/>
    </source>
</evidence>
<dbReference type="PANTHER" id="PTHR19300">
    <property type="entry name" value="BETA-1,4-GALACTOSYLTRANSFERASE"/>
    <property type="match status" value="1"/>
</dbReference>
<name>A0AA88KUI3_ARTSF</name>
<dbReference type="EC" id="2.4.1.-" evidence="11"/>
<evidence type="ECO:0000256" key="2">
    <source>
        <dbReference type="ARBA" id="ARBA00004922"/>
    </source>
</evidence>
<evidence type="ECO:0000256" key="5">
    <source>
        <dbReference type="ARBA" id="ARBA00022679"/>
    </source>
</evidence>
<evidence type="ECO:0000256" key="9">
    <source>
        <dbReference type="ARBA" id="ARBA00023136"/>
    </source>
</evidence>
<keyword evidence="8 11" id="KW-1133">Transmembrane helix</keyword>
<dbReference type="Pfam" id="PF02709">
    <property type="entry name" value="Glyco_transf_7C"/>
    <property type="match status" value="1"/>
</dbReference>
<protein>
    <recommendedName>
        <fullName evidence="11">Beta-1,4-N-acetylgalactosaminyltransferase</fullName>
        <ecNumber evidence="11">2.4.1.-</ecNumber>
    </recommendedName>
    <alternativeName>
        <fullName evidence="11">Beta-4-GalNAcT</fullName>
    </alternativeName>
</protein>
<evidence type="ECO:0000256" key="8">
    <source>
        <dbReference type="ARBA" id="ARBA00022989"/>
    </source>
</evidence>
<evidence type="ECO:0000256" key="6">
    <source>
        <dbReference type="ARBA" id="ARBA00022692"/>
    </source>
</evidence>
<keyword evidence="15" id="KW-1185">Reference proteome</keyword>
<comment type="function">
    <text evidence="11">Catalyzes the transfer of galactose onto proteins or lipids.</text>
</comment>
<dbReference type="InterPro" id="IPR003859">
    <property type="entry name" value="Galactosyl_T"/>
</dbReference>
<keyword evidence="11" id="KW-0479">Metal-binding</keyword>
<dbReference type="SUPFAM" id="SSF53448">
    <property type="entry name" value="Nucleotide-diphospho-sugar transferases"/>
    <property type="match status" value="1"/>
</dbReference>
<dbReference type="InterPro" id="IPR027791">
    <property type="entry name" value="Galactosyl_T_C"/>
</dbReference>
<keyword evidence="9 11" id="KW-0472">Membrane</keyword>
<dbReference type="GO" id="GO:0008378">
    <property type="term" value="F:galactosyltransferase activity"/>
    <property type="evidence" value="ECO:0007669"/>
    <property type="project" value="TreeGrafter"/>
</dbReference>
<evidence type="ECO:0000256" key="3">
    <source>
        <dbReference type="ARBA" id="ARBA00005735"/>
    </source>
</evidence>
<dbReference type="GO" id="GO:0016020">
    <property type="term" value="C:membrane"/>
    <property type="evidence" value="ECO:0007669"/>
    <property type="project" value="UniProtKB-SubCell"/>
</dbReference>
<dbReference type="Proteomes" id="UP001187531">
    <property type="component" value="Unassembled WGS sequence"/>
</dbReference>
<dbReference type="InterPro" id="IPR027995">
    <property type="entry name" value="Galactosyl_T_N"/>
</dbReference>